<dbReference type="Gene3D" id="3.55.50.30">
    <property type="match status" value="1"/>
</dbReference>
<sequence length="257" mass="27735">MSSNTHQLGCLFLLFRTKRVMMTRLSYPSATNVRLLALGCAVRGLCALALVLWMAGALGRGLPAPAQRIQFDLPARPLAAALTAYGEATGLSVLVTADLTVNRQSAAVRGLFTPAEALRQLLAGSGLTARYASSTAFTLVPIDNTPSPARENAADPARQAGLYAARVQRVVGRLLCELQPDKLGRYRVGLQVWIDASGQIYRVHLLNSPGVTAWGGTVQAVITRQIIEPPPPGFQQPITLLLRDRQDTRGDCRRLQQ</sequence>
<organism evidence="6 7">
    <name type="scientific">Sodalis ligni</name>
    <dbReference type="NCBI Taxonomy" id="2697027"/>
    <lineage>
        <taxon>Bacteria</taxon>
        <taxon>Pseudomonadati</taxon>
        <taxon>Pseudomonadota</taxon>
        <taxon>Gammaproteobacteria</taxon>
        <taxon>Enterobacterales</taxon>
        <taxon>Bruguierivoracaceae</taxon>
        <taxon>Sodalis</taxon>
    </lineage>
</organism>
<dbReference type="Pfam" id="PF07660">
    <property type="entry name" value="STN"/>
    <property type="match status" value="1"/>
</dbReference>
<dbReference type="SUPFAM" id="SSF74653">
    <property type="entry name" value="TolA/TonB C-terminal domain"/>
    <property type="match status" value="1"/>
</dbReference>
<keyword evidence="7" id="KW-1185">Reference proteome</keyword>
<gene>
    <name evidence="6" type="ORF">EZJ58_4076</name>
</gene>
<dbReference type="GO" id="GO:0019867">
    <property type="term" value="C:outer membrane"/>
    <property type="evidence" value="ECO:0007669"/>
    <property type="project" value="InterPro"/>
</dbReference>
<name>A0A4R1NE33_9GAMM</name>
<protein>
    <submittedName>
        <fullName evidence="6">Secretin/TonB-like protein</fullName>
    </submittedName>
</protein>
<evidence type="ECO:0000256" key="4">
    <source>
        <dbReference type="SAM" id="Phobius"/>
    </source>
</evidence>
<keyword evidence="3" id="KW-0998">Cell outer membrane</keyword>
<dbReference type="InterPro" id="IPR011662">
    <property type="entry name" value="Secretin/TonB_short_N"/>
</dbReference>
<keyword evidence="4" id="KW-1133">Transmembrane helix</keyword>
<dbReference type="SMART" id="SM00965">
    <property type="entry name" value="STN"/>
    <property type="match status" value="1"/>
</dbReference>
<proteinExistence type="predicted"/>
<feature type="transmembrane region" description="Helical" evidence="4">
    <location>
        <begin position="35"/>
        <end position="58"/>
    </location>
</feature>
<evidence type="ECO:0000313" key="6">
    <source>
        <dbReference type="EMBL" id="TCL05854.1"/>
    </source>
</evidence>
<evidence type="ECO:0000256" key="1">
    <source>
        <dbReference type="ARBA" id="ARBA00022448"/>
    </source>
</evidence>
<feature type="domain" description="Secretin/TonB short N-terminal" evidence="5">
    <location>
        <begin position="91"/>
        <end position="142"/>
    </location>
</feature>
<keyword evidence="4" id="KW-0812">Transmembrane</keyword>
<dbReference type="EMBL" id="SJOI01000001">
    <property type="protein sequence ID" value="TCL05854.1"/>
    <property type="molecule type" value="Genomic_DNA"/>
</dbReference>
<keyword evidence="1" id="KW-0813">Transport</keyword>
<dbReference type="Proteomes" id="UP000294555">
    <property type="component" value="Unassembled WGS sequence"/>
</dbReference>
<evidence type="ECO:0000313" key="7">
    <source>
        <dbReference type="Proteomes" id="UP000294555"/>
    </source>
</evidence>
<comment type="caution">
    <text evidence="6">The sequence shown here is derived from an EMBL/GenBank/DDBJ whole genome shotgun (WGS) entry which is preliminary data.</text>
</comment>
<reference evidence="6 7" key="1">
    <citation type="submission" date="2019-02" db="EMBL/GenBank/DDBJ databases">
        <title>Investigation of anaerobic lignin degradation for improved lignocellulosic biofuels.</title>
        <authorList>
            <person name="Deangelis K."/>
        </authorList>
    </citation>
    <scope>NUCLEOTIDE SEQUENCE [LARGE SCALE GENOMIC DNA]</scope>
    <source>
        <strain evidence="6 7">159R</strain>
    </source>
</reference>
<dbReference type="AlphaFoldDB" id="A0A4R1NE33"/>
<evidence type="ECO:0000256" key="3">
    <source>
        <dbReference type="ARBA" id="ARBA00023237"/>
    </source>
</evidence>
<accession>A0A4R1NE33</accession>
<evidence type="ECO:0000256" key="2">
    <source>
        <dbReference type="ARBA" id="ARBA00023136"/>
    </source>
</evidence>
<keyword evidence="2 4" id="KW-0472">Membrane</keyword>
<evidence type="ECO:0000259" key="5">
    <source>
        <dbReference type="SMART" id="SM00965"/>
    </source>
</evidence>